<dbReference type="GO" id="GO:0043571">
    <property type="term" value="P:maintenance of CRISPR repeat elements"/>
    <property type="evidence" value="ECO:0007669"/>
    <property type="project" value="UniProtKB-UniRule"/>
</dbReference>
<dbReference type="GO" id="GO:0051607">
    <property type="term" value="P:defense response to virus"/>
    <property type="evidence" value="ECO:0007669"/>
    <property type="project" value="UniProtKB-UniRule"/>
</dbReference>
<dbReference type="PANTHER" id="PTHR34405:SF3">
    <property type="entry name" value="CRISPR-ASSOCIATED ENDORIBONUCLEASE CAS2 3"/>
    <property type="match status" value="1"/>
</dbReference>
<dbReference type="RefSeq" id="WP_007892660.1">
    <property type="nucleotide sequence ID" value="NZ_AEUY02000005.1"/>
</dbReference>
<gene>
    <name evidence="9 11" type="primary">cas2</name>
    <name evidence="11" type="ORF">STRPS_0510</name>
</gene>
<dbReference type="EMBL" id="AEUY02000005">
    <property type="protein sequence ID" value="EHI64247.1"/>
    <property type="molecule type" value="Genomic_DNA"/>
</dbReference>
<organism evidence="11 12">
    <name type="scientific">Streptococcus pseudoporcinus LQ 940-04</name>
    <dbReference type="NCBI Taxonomy" id="875093"/>
    <lineage>
        <taxon>Bacteria</taxon>
        <taxon>Bacillati</taxon>
        <taxon>Bacillota</taxon>
        <taxon>Bacilli</taxon>
        <taxon>Lactobacillales</taxon>
        <taxon>Streptococcaceae</taxon>
        <taxon>Streptococcus</taxon>
    </lineage>
</organism>
<keyword evidence="7 9" id="KW-0460">Magnesium</keyword>
<dbReference type="SUPFAM" id="SSF143430">
    <property type="entry name" value="TTP0101/SSO1404-like"/>
    <property type="match status" value="1"/>
</dbReference>
<evidence type="ECO:0000256" key="9">
    <source>
        <dbReference type="HAMAP-Rule" id="MF_01471"/>
    </source>
</evidence>
<keyword evidence="4 9" id="KW-0479">Metal-binding</keyword>
<evidence type="ECO:0000313" key="12">
    <source>
        <dbReference type="Proteomes" id="UP000003217"/>
    </source>
</evidence>
<reference evidence="11 12" key="1">
    <citation type="journal article" date="2014" name="Int. J. Syst. Evol. Microbiol.">
        <title>Phylogenomics and the dynamic genome evolution of the genus Streptococcus.</title>
        <authorList>
            <consortium name="The Broad Institute Genome Sequencing Platform"/>
            <person name="Richards V.P."/>
            <person name="Palmer S.R."/>
            <person name="Pavinski Bitar P.D."/>
            <person name="Qin X."/>
            <person name="Weinstock G.M."/>
            <person name="Highlander S.K."/>
            <person name="Town C.D."/>
            <person name="Burne R.A."/>
            <person name="Stanhope M.J."/>
        </authorList>
    </citation>
    <scope>NUCLEOTIDE SEQUENCE [LARGE SCALE GENOMIC DNA]</scope>
    <source>
        <strain evidence="11 12">LQ 940-04</strain>
    </source>
</reference>
<comment type="function">
    <text evidence="9">CRISPR (clustered regularly interspaced short palindromic repeat), is an adaptive immune system that provides protection against mobile genetic elements (viruses, transposable elements and conjugative plasmids). CRISPR clusters contain sequences complementary to antecedent mobile elements and target invading nucleic acids. CRISPR clusters are transcribed and processed into CRISPR RNA (crRNA). Functions as a ssRNA-specific endoribonuclease. Involved in the integration of spacer DNA into the CRISPR cassette.</text>
</comment>
<evidence type="ECO:0000256" key="3">
    <source>
        <dbReference type="ARBA" id="ARBA00022722"/>
    </source>
</evidence>
<accession>G5K9T9</accession>
<dbReference type="OrthoDB" id="9798176at2"/>
<comment type="cofactor">
    <cofactor evidence="1 9">
        <name>Mg(2+)</name>
        <dbReference type="ChEBI" id="CHEBI:18420"/>
    </cofactor>
</comment>
<keyword evidence="5 9" id="KW-0255">Endonuclease</keyword>
<dbReference type="Proteomes" id="UP000003217">
    <property type="component" value="Unassembled WGS sequence"/>
</dbReference>
<keyword evidence="12" id="KW-1185">Reference proteome</keyword>
<comment type="subunit">
    <text evidence="9">Homodimer, forms a heterotetramer with a Cas1 homodimer.</text>
</comment>
<evidence type="ECO:0000256" key="5">
    <source>
        <dbReference type="ARBA" id="ARBA00022759"/>
    </source>
</evidence>
<dbReference type="GO" id="GO:0016787">
    <property type="term" value="F:hydrolase activity"/>
    <property type="evidence" value="ECO:0007669"/>
    <property type="project" value="UniProtKB-KW"/>
</dbReference>
<evidence type="ECO:0000256" key="6">
    <source>
        <dbReference type="ARBA" id="ARBA00022801"/>
    </source>
</evidence>
<dbReference type="InterPro" id="IPR019199">
    <property type="entry name" value="Virulence_VapD/CRISPR_Cas2"/>
</dbReference>
<dbReference type="HAMAP" id="MF_01471">
    <property type="entry name" value="Cas2"/>
    <property type="match status" value="1"/>
</dbReference>
<dbReference type="AlphaFoldDB" id="G5K9T9"/>
<name>G5K9T9_9STRE</name>
<dbReference type="Gene3D" id="3.30.70.240">
    <property type="match status" value="1"/>
</dbReference>
<evidence type="ECO:0000256" key="2">
    <source>
        <dbReference type="ARBA" id="ARBA00009959"/>
    </source>
</evidence>
<protein>
    <recommendedName>
        <fullName evidence="9">CRISPR-associated endoribonuclease Cas2</fullName>
        <ecNumber evidence="9">3.1.-.-</ecNumber>
    </recommendedName>
</protein>
<dbReference type="EC" id="3.1.-.-" evidence="9"/>
<dbReference type="CDD" id="cd09725">
    <property type="entry name" value="Cas2_I_II_III"/>
    <property type="match status" value="1"/>
</dbReference>
<evidence type="ECO:0000313" key="11">
    <source>
        <dbReference type="EMBL" id="EHI64247.1"/>
    </source>
</evidence>
<evidence type="ECO:0000256" key="1">
    <source>
        <dbReference type="ARBA" id="ARBA00001946"/>
    </source>
</evidence>
<dbReference type="PANTHER" id="PTHR34405">
    <property type="entry name" value="CRISPR-ASSOCIATED ENDORIBONUCLEASE CAS2"/>
    <property type="match status" value="1"/>
</dbReference>
<keyword evidence="3 9" id="KW-0540">Nuclease</keyword>
<dbReference type="GO" id="GO:0046872">
    <property type="term" value="F:metal ion binding"/>
    <property type="evidence" value="ECO:0007669"/>
    <property type="project" value="UniProtKB-UniRule"/>
</dbReference>
<dbReference type="PIRSF" id="PIRSF032582">
    <property type="entry name" value="Cas2"/>
    <property type="match status" value="1"/>
</dbReference>
<sequence length="97" mass="11249">MMVLITYDVNTETPAGRKRLRHVAKLCVDYGQRVQNSVFECSVSPADFVEIKDKLTKIIDMESDSVRFYRLGKHWQKRVEILGRDVSYDPDMGLLLL</sequence>
<evidence type="ECO:0000256" key="10">
    <source>
        <dbReference type="PIRNR" id="PIRNR032582"/>
    </source>
</evidence>
<proteinExistence type="inferred from homology"/>
<keyword evidence="8 9" id="KW-0051">Antiviral defense</keyword>
<evidence type="ECO:0000256" key="8">
    <source>
        <dbReference type="ARBA" id="ARBA00023118"/>
    </source>
</evidence>
<dbReference type="InterPro" id="IPR021127">
    <property type="entry name" value="CRISPR_associated_Cas2"/>
</dbReference>
<dbReference type="Pfam" id="PF09827">
    <property type="entry name" value="CRISPR_Cas2"/>
    <property type="match status" value="1"/>
</dbReference>
<dbReference type="GO" id="GO:0004521">
    <property type="term" value="F:RNA endonuclease activity"/>
    <property type="evidence" value="ECO:0007669"/>
    <property type="project" value="UniProtKB-UniRule"/>
</dbReference>
<keyword evidence="6 9" id="KW-0378">Hydrolase</keyword>
<feature type="binding site" evidence="9">
    <location>
        <position position="8"/>
    </location>
    <ligand>
        <name>Mg(2+)</name>
        <dbReference type="ChEBI" id="CHEBI:18420"/>
        <note>catalytic</note>
    </ligand>
</feature>
<evidence type="ECO:0000256" key="4">
    <source>
        <dbReference type="ARBA" id="ARBA00022723"/>
    </source>
</evidence>
<dbReference type="GeneID" id="58555070"/>
<comment type="caution">
    <text evidence="11">The sequence shown here is derived from an EMBL/GenBank/DDBJ whole genome shotgun (WGS) entry which is preliminary data.</text>
</comment>
<comment type="similarity">
    <text evidence="2 9 10">Belongs to the CRISPR-associated endoribonuclease Cas2 protein family.</text>
</comment>
<evidence type="ECO:0000256" key="7">
    <source>
        <dbReference type="ARBA" id="ARBA00022842"/>
    </source>
</evidence>
<dbReference type="NCBIfam" id="TIGR01573">
    <property type="entry name" value="cas2"/>
    <property type="match status" value="1"/>
</dbReference>